<dbReference type="Gene3D" id="3.40.50.1820">
    <property type="entry name" value="alpha/beta hydrolase"/>
    <property type="match status" value="1"/>
</dbReference>
<dbReference type="SUPFAM" id="SSF82171">
    <property type="entry name" value="DPP6 N-terminal domain-like"/>
    <property type="match status" value="1"/>
</dbReference>
<keyword evidence="1" id="KW-0378">Hydrolase</keyword>
<evidence type="ECO:0000313" key="4">
    <source>
        <dbReference type="EMBL" id="HEA16768.1"/>
    </source>
</evidence>
<accession>A0A7V1CYQ5</accession>
<dbReference type="PANTHER" id="PTHR42776">
    <property type="entry name" value="SERINE PEPTIDASE S9 FAMILY MEMBER"/>
    <property type="match status" value="1"/>
</dbReference>
<gene>
    <name evidence="4" type="ORF">ENH88_10045</name>
</gene>
<dbReference type="RefSeq" id="WP_304182119.1">
    <property type="nucleotide sequence ID" value="NZ_DRGM01000108.1"/>
</dbReference>
<name>A0A7V1CYQ5_9GAMM</name>
<dbReference type="EMBL" id="DRGM01000108">
    <property type="protein sequence ID" value="HEA16768.1"/>
    <property type="molecule type" value="Genomic_DNA"/>
</dbReference>
<dbReference type="Pfam" id="PF00326">
    <property type="entry name" value="Peptidase_S9"/>
    <property type="match status" value="1"/>
</dbReference>
<evidence type="ECO:0000259" key="3">
    <source>
        <dbReference type="Pfam" id="PF00326"/>
    </source>
</evidence>
<dbReference type="Proteomes" id="UP000886188">
    <property type="component" value="Unassembled WGS sequence"/>
</dbReference>
<dbReference type="InterPro" id="IPR001375">
    <property type="entry name" value="Peptidase_S9_cat"/>
</dbReference>
<proteinExistence type="predicted"/>
<organism evidence="4">
    <name type="scientific">Pseudoalteromonas prydzensis</name>
    <dbReference type="NCBI Taxonomy" id="182141"/>
    <lineage>
        <taxon>Bacteria</taxon>
        <taxon>Pseudomonadati</taxon>
        <taxon>Pseudomonadota</taxon>
        <taxon>Gammaproteobacteria</taxon>
        <taxon>Alteromonadales</taxon>
        <taxon>Pseudoalteromonadaceae</taxon>
        <taxon>Pseudoalteromonas</taxon>
    </lineage>
</organism>
<dbReference type="SUPFAM" id="SSF53474">
    <property type="entry name" value="alpha/beta-Hydrolases"/>
    <property type="match status" value="1"/>
</dbReference>
<feature type="domain" description="Peptidase S9 prolyl oligopeptidase catalytic" evidence="3">
    <location>
        <begin position="434"/>
        <end position="639"/>
    </location>
</feature>
<evidence type="ECO:0000256" key="1">
    <source>
        <dbReference type="ARBA" id="ARBA00022801"/>
    </source>
</evidence>
<dbReference type="PANTHER" id="PTHR42776:SF27">
    <property type="entry name" value="DIPEPTIDYL PEPTIDASE FAMILY MEMBER 6"/>
    <property type="match status" value="1"/>
</dbReference>
<sequence length="640" mass="72762">MKFKLLILCVMFSVCFSAISATKLPIESFASLKSFSRLQLSPNGENLAFVRNVKGELVLMVYNTKDASFKSILKSDDHTIFFDWYNWANDDVLLLGARYIKRQRGGIKYASTRLYSYNIKNNESIKIATKPDYGRDERQPQFEDQLLSFLPHKKDTVLIQADYDVANMPAVYELDLNNQRKKKVQRARSSVVDWIADRQGNVRIAQKMDDDKFSYELLHQQSGDWETLFAYSAFSDKSVAILGFDKDPNFIYIKAIHNGRDALFKFDLTTKKRELIYSDDKYDVDGDIFYSPKTGEVAGFTHSQLPDGVQYWDADLAALQTAIRNVLPAEEFSVDILNTSDDQQKYVLFMSSDSTSGTYLLGDRQNNELSVFATAYPDIDETIYRGKEHISFKARDGLAIEGYLTLPVGYKKGDKLPTIIFPHGGPMARDYSNFDYWTALLAYHGYAVLQPNFRGSSGYGYDFLMQSVQGFGQAMQDDLQDGALWLVEQGIADKDKICIGGASYGGYAALMAVVKHPETFKCAASFAGVSDLEHLVGQARFFTNKEIVRKQFGTDDEVLAKSSPVNYAKQINRPVLLVHGSDDNIVPVYHSREMEDELDDEDKDVTYIELEDGDHYLSYQPYRIQTLQAFLDFFDKHLKE</sequence>
<dbReference type="GO" id="GO:0004252">
    <property type="term" value="F:serine-type endopeptidase activity"/>
    <property type="evidence" value="ECO:0007669"/>
    <property type="project" value="TreeGrafter"/>
</dbReference>
<protein>
    <submittedName>
        <fullName evidence="4">S9 family peptidase</fullName>
    </submittedName>
</protein>
<reference evidence="4" key="1">
    <citation type="journal article" date="2020" name="mSystems">
        <title>Genome- and Community-Level Interaction Insights into Carbon Utilization and Element Cycling Functions of Hydrothermarchaeota in Hydrothermal Sediment.</title>
        <authorList>
            <person name="Zhou Z."/>
            <person name="Liu Y."/>
            <person name="Xu W."/>
            <person name="Pan J."/>
            <person name="Luo Z.H."/>
            <person name="Li M."/>
        </authorList>
    </citation>
    <scope>NUCLEOTIDE SEQUENCE [LARGE SCALE GENOMIC DNA]</scope>
    <source>
        <strain evidence="4">HyVt-346</strain>
    </source>
</reference>
<evidence type="ECO:0000256" key="2">
    <source>
        <dbReference type="SAM" id="SignalP"/>
    </source>
</evidence>
<comment type="caution">
    <text evidence="4">The sequence shown here is derived from an EMBL/GenBank/DDBJ whole genome shotgun (WGS) entry which is preliminary data.</text>
</comment>
<feature type="signal peptide" evidence="2">
    <location>
        <begin position="1"/>
        <end position="20"/>
    </location>
</feature>
<dbReference type="AlphaFoldDB" id="A0A7V1CYQ5"/>
<dbReference type="InterPro" id="IPR029058">
    <property type="entry name" value="AB_hydrolase_fold"/>
</dbReference>
<feature type="chain" id="PRO_5031422907" evidence="2">
    <location>
        <begin position="21"/>
        <end position="640"/>
    </location>
</feature>
<dbReference type="GO" id="GO:0006508">
    <property type="term" value="P:proteolysis"/>
    <property type="evidence" value="ECO:0007669"/>
    <property type="project" value="InterPro"/>
</dbReference>
<keyword evidence="2" id="KW-0732">Signal</keyword>